<dbReference type="GO" id="GO:0006221">
    <property type="term" value="P:pyrimidine nucleotide biosynthetic process"/>
    <property type="evidence" value="ECO:0007669"/>
    <property type="project" value="UniProtKB-KW"/>
</dbReference>
<dbReference type="PANTHER" id="PTHR43668">
    <property type="entry name" value="ALLANTOINASE"/>
    <property type="match status" value="1"/>
</dbReference>
<dbReference type="GO" id="GO:0005737">
    <property type="term" value="C:cytoplasm"/>
    <property type="evidence" value="ECO:0007669"/>
    <property type="project" value="TreeGrafter"/>
</dbReference>
<organism evidence="3 4">
    <name type="scientific">Arenibacter certesii</name>
    <dbReference type="NCBI Taxonomy" id="228955"/>
    <lineage>
        <taxon>Bacteria</taxon>
        <taxon>Pseudomonadati</taxon>
        <taxon>Bacteroidota</taxon>
        <taxon>Flavobacteriia</taxon>
        <taxon>Flavobacteriales</taxon>
        <taxon>Flavobacteriaceae</taxon>
        <taxon>Arenibacter</taxon>
    </lineage>
</organism>
<reference evidence="3" key="2">
    <citation type="submission" date="2020-09" db="EMBL/GenBank/DDBJ databases">
        <authorList>
            <person name="Sun Q."/>
            <person name="Kim S."/>
        </authorList>
    </citation>
    <scope>NUCLEOTIDE SEQUENCE</scope>
    <source>
        <strain evidence="3">KCTC 12113</strain>
    </source>
</reference>
<dbReference type="PANTHER" id="PTHR43668:SF2">
    <property type="entry name" value="ALLANTOINASE"/>
    <property type="match status" value="1"/>
</dbReference>
<evidence type="ECO:0000256" key="1">
    <source>
        <dbReference type="ARBA" id="ARBA00022975"/>
    </source>
</evidence>
<dbReference type="GO" id="GO:0006145">
    <property type="term" value="P:purine nucleobase catabolic process"/>
    <property type="evidence" value="ECO:0007669"/>
    <property type="project" value="TreeGrafter"/>
</dbReference>
<dbReference type="CDD" id="cd01317">
    <property type="entry name" value="DHOase_IIa"/>
    <property type="match status" value="1"/>
</dbReference>
<keyword evidence="1" id="KW-0665">Pyrimidine biosynthesis</keyword>
<gene>
    <name evidence="3" type="primary">pyrC2</name>
    <name evidence="3" type="ORF">GCM10007383_08590</name>
</gene>
<dbReference type="Gene3D" id="3.20.20.140">
    <property type="entry name" value="Metal-dependent hydrolases"/>
    <property type="match status" value="1"/>
</dbReference>
<evidence type="ECO:0000259" key="2">
    <source>
        <dbReference type="Pfam" id="PF12890"/>
    </source>
</evidence>
<dbReference type="GO" id="GO:0004151">
    <property type="term" value="F:dihydroorotase activity"/>
    <property type="evidence" value="ECO:0007669"/>
    <property type="project" value="InterPro"/>
</dbReference>
<dbReference type="SUPFAM" id="SSF51556">
    <property type="entry name" value="Metallo-dependent hydrolases"/>
    <property type="match status" value="1"/>
</dbReference>
<dbReference type="SUPFAM" id="SSF51338">
    <property type="entry name" value="Composite domain of metallo-dependent hydrolases"/>
    <property type="match status" value="1"/>
</dbReference>
<proteinExistence type="predicted"/>
<comment type="caution">
    <text evidence="3">The sequence shown here is derived from an EMBL/GenBank/DDBJ whole genome shotgun (WGS) entry which is preliminary data.</text>
</comment>
<dbReference type="InterPro" id="IPR032466">
    <property type="entry name" value="Metal_Hydrolase"/>
</dbReference>
<accession>A0A918IPV2</accession>
<reference evidence="3" key="1">
    <citation type="journal article" date="2014" name="Int. J. Syst. Evol. Microbiol.">
        <title>Complete genome sequence of Corynebacterium casei LMG S-19264T (=DSM 44701T), isolated from a smear-ripened cheese.</title>
        <authorList>
            <consortium name="US DOE Joint Genome Institute (JGI-PGF)"/>
            <person name="Walter F."/>
            <person name="Albersmeier A."/>
            <person name="Kalinowski J."/>
            <person name="Ruckert C."/>
        </authorList>
    </citation>
    <scope>NUCLEOTIDE SEQUENCE</scope>
    <source>
        <strain evidence="3">KCTC 12113</strain>
    </source>
</reference>
<name>A0A918IPV2_9FLAO</name>
<feature type="domain" description="Dihydroorotase catalytic" evidence="2">
    <location>
        <begin position="63"/>
        <end position="238"/>
    </location>
</feature>
<keyword evidence="4" id="KW-1185">Reference proteome</keyword>
<dbReference type="Pfam" id="PF12890">
    <property type="entry name" value="DHOase"/>
    <property type="match status" value="1"/>
</dbReference>
<dbReference type="InterPro" id="IPR004722">
    <property type="entry name" value="DHOase"/>
</dbReference>
<dbReference type="GO" id="GO:0004038">
    <property type="term" value="F:allantoinase activity"/>
    <property type="evidence" value="ECO:0007669"/>
    <property type="project" value="TreeGrafter"/>
</dbReference>
<dbReference type="InterPro" id="IPR011059">
    <property type="entry name" value="Metal-dep_hydrolase_composite"/>
</dbReference>
<sequence>MNILLKSATIVDSSNSDYHLKKLDIHIQDGIIKDIAPNIDVSDNVQVIEDHNLHVSIGWFDSGVSFGEPGYEERETIANGLYTAARSGFTDIVLNPNTNPVPDSSSDIIFFKNAARSNAVNIHPLGALTIKSEGESLAELYDMKSAGAVGFYDYKRPISNPNLMKVALQYAHNFNGLVISFPMDKQITGKGIVNEGEVSTKLGLKGIPHMAEELNLARDLFILEYTGGKLHVPTISTAKSVKLIAEAKKKGLDVSCSVAIHNLCFTDETLLGFDSRFKLMPPLRTNKDSKALLKGLKDGVIDFVTTDHRPMDIELKRVEFDNAANGTIGLESAFGILNSLLGLENTIALLTKGRERYGLSNPSLKIGEKAVLTLFNPDIKYTFTEEDILSSSKNSAFLDSKMKGRAIGIIGNNQLIH</sequence>
<dbReference type="InterPro" id="IPR024403">
    <property type="entry name" value="DHOase_cat"/>
</dbReference>
<protein>
    <submittedName>
        <fullName evidence="3">Dihydroorotase</fullName>
    </submittedName>
</protein>
<dbReference type="GO" id="GO:0046872">
    <property type="term" value="F:metal ion binding"/>
    <property type="evidence" value="ECO:0007669"/>
    <property type="project" value="InterPro"/>
</dbReference>
<evidence type="ECO:0000313" key="3">
    <source>
        <dbReference type="EMBL" id="GGW25940.1"/>
    </source>
</evidence>
<dbReference type="InterPro" id="IPR050138">
    <property type="entry name" value="DHOase/Allantoinase_Hydrolase"/>
</dbReference>
<dbReference type="RefSeq" id="WP_026814057.1">
    <property type="nucleotide sequence ID" value="NZ_BMWP01000004.1"/>
</dbReference>
<dbReference type="Proteomes" id="UP000634668">
    <property type="component" value="Unassembled WGS sequence"/>
</dbReference>
<dbReference type="AlphaFoldDB" id="A0A918IPV2"/>
<dbReference type="Gene3D" id="2.30.40.10">
    <property type="entry name" value="Urease, subunit C, domain 1"/>
    <property type="match status" value="1"/>
</dbReference>
<dbReference type="EMBL" id="BMWP01000004">
    <property type="protein sequence ID" value="GGW25940.1"/>
    <property type="molecule type" value="Genomic_DNA"/>
</dbReference>
<evidence type="ECO:0000313" key="4">
    <source>
        <dbReference type="Proteomes" id="UP000634668"/>
    </source>
</evidence>